<reference evidence="3" key="1">
    <citation type="submission" date="2017-05" db="UniProtKB">
        <authorList>
            <consortium name="EnsemblMetazoa"/>
        </authorList>
    </citation>
    <scope>IDENTIFICATION</scope>
</reference>
<dbReference type="InParanoid" id="A0A1X7VTM0"/>
<dbReference type="InterPro" id="IPR007527">
    <property type="entry name" value="Znf_SWIM"/>
</dbReference>
<dbReference type="EnsemblMetazoa" id="Aqu2.1.43190_001">
    <property type="protein sequence ID" value="Aqu2.1.43190_001"/>
    <property type="gene ID" value="Aqu2.1.43190"/>
</dbReference>
<evidence type="ECO:0000259" key="2">
    <source>
        <dbReference type="PROSITE" id="PS50966"/>
    </source>
</evidence>
<keyword evidence="1" id="KW-0862">Zinc</keyword>
<dbReference type="PROSITE" id="PS50966">
    <property type="entry name" value="ZF_SWIM"/>
    <property type="match status" value="1"/>
</dbReference>
<evidence type="ECO:0000256" key="1">
    <source>
        <dbReference type="PROSITE-ProRule" id="PRU00325"/>
    </source>
</evidence>
<dbReference type="GO" id="GO:0008270">
    <property type="term" value="F:zinc ion binding"/>
    <property type="evidence" value="ECO:0007669"/>
    <property type="project" value="UniProtKB-KW"/>
</dbReference>
<protein>
    <recommendedName>
        <fullName evidence="2">SWIM-type domain-containing protein</fullName>
    </recommendedName>
</protein>
<organism evidence="3">
    <name type="scientific">Amphimedon queenslandica</name>
    <name type="common">Sponge</name>
    <dbReference type="NCBI Taxonomy" id="400682"/>
    <lineage>
        <taxon>Eukaryota</taxon>
        <taxon>Metazoa</taxon>
        <taxon>Porifera</taxon>
        <taxon>Demospongiae</taxon>
        <taxon>Heteroscleromorpha</taxon>
        <taxon>Haplosclerida</taxon>
        <taxon>Niphatidae</taxon>
        <taxon>Amphimedon</taxon>
    </lineage>
</organism>
<proteinExistence type="predicted"/>
<keyword evidence="1" id="KW-0479">Metal-binding</keyword>
<sequence>MSLPMLSKPHTMFLSGIGPTIGTLRCFITKFPLTLALFRESLCKAWSSIPLDVKDLNVHGPSFVPNMKYILKKYRFLYLQGKQTDAGKAKRKLYKRKRKVYEHKAKRLFVQESAMVHDYWSDEGKTPIEKCKCGSTDHKRTTHKNCRLRKVLYGERKSDPAPASDVIITSSDDCHSESDFEQLHYHYEDSADGDDLNVYLCTCPNYPRHKWYCPHNVRNRKKANDGCVTP</sequence>
<name>A0A1X7VTM0_AMPQE</name>
<accession>A0A1X7VTM0</accession>
<keyword evidence="1" id="KW-0863">Zinc-finger</keyword>
<dbReference type="AlphaFoldDB" id="A0A1X7VTM0"/>
<feature type="domain" description="SWIM-type" evidence="2">
    <location>
        <begin position="187"/>
        <end position="224"/>
    </location>
</feature>
<evidence type="ECO:0000313" key="3">
    <source>
        <dbReference type="EnsemblMetazoa" id="Aqu2.1.43190_001"/>
    </source>
</evidence>